<gene>
    <name evidence="2" type="ORF">HF577_17770</name>
</gene>
<feature type="transmembrane region" description="Helical" evidence="1">
    <location>
        <begin position="54"/>
        <end position="75"/>
    </location>
</feature>
<feature type="transmembrane region" description="Helical" evidence="1">
    <location>
        <begin position="202"/>
        <end position="220"/>
    </location>
</feature>
<keyword evidence="3" id="KW-1185">Reference proteome</keyword>
<dbReference type="PANTHER" id="PTHR40761:SF1">
    <property type="entry name" value="CONSERVED INTEGRAL MEMBRANE ALANINE VALINE AND LEUCINE RICH PROTEIN-RELATED"/>
    <property type="match status" value="1"/>
</dbReference>
<dbReference type="NCBIfam" id="NF038012">
    <property type="entry name" value="DMT_1"/>
    <property type="match status" value="1"/>
</dbReference>
<reference evidence="2 3" key="1">
    <citation type="submission" date="2020-04" db="EMBL/GenBank/DDBJ databases">
        <authorList>
            <person name="Klaysubun C."/>
            <person name="Duangmal K."/>
            <person name="Lipun K."/>
        </authorList>
    </citation>
    <scope>NUCLEOTIDE SEQUENCE [LARGE SCALE GENOMIC DNA]</scope>
    <source>
        <strain evidence="2 3">JCM 11839</strain>
    </source>
</reference>
<evidence type="ECO:0000313" key="3">
    <source>
        <dbReference type="Proteomes" id="UP001296706"/>
    </source>
</evidence>
<dbReference type="PANTHER" id="PTHR40761">
    <property type="entry name" value="CONSERVED INTEGRAL MEMBRANE ALANINE VALINE AND LEUCINE RICH PROTEIN-RELATED"/>
    <property type="match status" value="1"/>
</dbReference>
<dbReference type="RefSeq" id="WP_169396995.1">
    <property type="nucleotide sequence ID" value="NZ_BAAAJH010000010.1"/>
</dbReference>
<keyword evidence="1" id="KW-0472">Membrane</keyword>
<feature type="transmembrane region" description="Helical" evidence="1">
    <location>
        <begin position="232"/>
        <end position="254"/>
    </location>
</feature>
<dbReference type="InterPro" id="IPR037185">
    <property type="entry name" value="EmrE-like"/>
</dbReference>
<evidence type="ECO:0000256" key="1">
    <source>
        <dbReference type="SAM" id="Phobius"/>
    </source>
</evidence>
<keyword evidence="1" id="KW-1133">Transmembrane helix</keyword>
<name>A0ABX1RIA5_9PSEU</name>
<sequence>MDSGTALVIAVPAAVLGAAGFGLASAAQQRATHEVAVAPTLSPRLIVELLARPMWLLGLVATIVALALQIVALAFGPLAVVQPLLVTGVAFASVFAALMNGRRPDALILLGALLCAAGLSAFLLLARPTEGSTDGEFNLMAGLPLAIALAVLVLGCVFYAATVEHSSRVLALALATGVLYGVTAGLMKVITGQLRVGLDEPFRHPVLYVVCIIGPMGFLLSQNTFQAGQLVAPAVAVITSVDPVIGVLIGVSWLGERLDSSPSLLMGQYLAAAVVIGSIALIAVRGHHLLQRREILADRPLVMRRGAGPVAR</sequence>
<feature type="transmembrane region" description="Helical" evidence="1">
    <location>
        <begin position="266"/>
        <end position="284"/>
    </location>
</feature>
<keyword evidence="1" id="KW-0812">Transmembrane</keyword>
<feature type="transmembrane region" description="Helical" evidence="1">
    <location>
        <begin position="137"/>
        <end position="162"/>
    </location>
</feature>
<dbReference type="Proteomes" id="UP001296706">
    <property type="component" value="Unassembled WGS sequence"/>
</dbReference>
<organism evidence="2 3">
    <name type="scientific">Pseudonocardia xinjiangensis</name>
    <dbReference type="NCBI Taxonomy" id="75289"/>
    <lineage>
        <taxon>Bacteria</taxon>
        <taxon>Bacillati</taxon>
        <taxon>Actinomycetota</taxon>
        <taxon>Actinomycetes</taxon>
        <taxon>Pseudonocardiales</taxon>
        <taxon>Pseudonocardiaceae</taxon>
        <taxon>Pseudonocardia</taxon>
    </lineage>
</organism>
<proteinExistence type="predicted"/>
<dbReference type="SUPFAM" id="SSF103481">
    <property type="entry name" value="Multidrug resistance efflux transporter EmrE"/>
    <property type="match status" value="2"/>
</dbReference>
<feature type="transmembrane region" description="Helical" evidence="1">
    <location>
        <begin position="81"/>
        <end position="99"/>
    </location>
</feature>
<feature type="transmembrane region" description="Helical" evidence="1">
    <location>
        <begin position="106"/>
        <end position="125"/>
    </location>
</feature>
<comment type="caution">
    <text evidence="2">The sequence shown here is derived from an EMBL/GenBank/DDBJ whole genome shotgun (WGS) entry which is preliminary data.</text>
</comment>
<evidence type="ECO:0000313" key="2">
    <source>
        <dbReference type="EMBL" id="NMH78926.1"/>
    </source>
</evidence>
<dbReference type="EMBL" id="JAAXKY010000055">
    <property type="protein sequence ID" value="NMH78926.1"/>
    <property type="molecule type" value="Genomic_DNA"/>
</dbReference>
<protein>
    <submittedName>
        <fullName evidence="2">DMT family transporter</fullName>
    </submittedName>
</protein>
<accession>A0ABX1RIA5</accession>
<feature type="transmembrane region" description="Helical" evidence="1">
    <location>
        <begin position="6"/>
        <end position="24"/>
    </location>
</feature>
<feature type="transmembrane region" description="Helical" evidence="1">
    <location>
        <begin position="169"/>
        <end position="190"/>
    </location>
</feature>